<dbReference type="AlphaFoldDB" id="A0A1Y0ITX7"/>
<evidence type="ECO:0000313" key="2">
    <source>
        <dbReference type="Proteomes" id="UP000195437"/>
    </source>
</evidence>
<gene>
    <name evidence="1" type="ORF">CBW65_21450</name>
</gene>
<accession>A0A1Y0ITX7</accession>
<reference evidence="2" key="1">
    <citation type="submission" date="2017-05" db="EMBL/GenBank/DDBJ databases">
        <authorList>
            <person name="Sung H."/>
        </authorList>
    </citation>
    <scope>NUCLEOTIDE SEQUENCE [LARGE SCALE GENOMIC DNA]</scope>
    <source>
        <strain evidence="2">AR23208</strain>
    </source>
</reference>
<dbReference type="RefSeq" id="WP_087458600.1">
    <property type="nucleotide sequence ID" value="NZ_CP021434.1"/>
</dbReference>
<proteinExistence type="predicted"/>
<sequence>MKLVLPITLLMLTLLLLGAQLTLTTQDLQITTELTRSNQSYYLAEAAFALAKDRLQQDPSWRGTQASVSLGAGTYAFRIYEQGAVVHIEATGEIGKIKTVLKRVF</sequence>
<dbReference type="OrthoDB" id="2382393at2"/>
<dbReference type="EMBL" id="CP021434">
    <property type="protein sequence ID" value="ARU63256.1"/>
    <property type="molecule type" value="Genomic_DNA"/>
</dbReference>
<dbReference type="Proteomes" id="UP000195437">
    <property type="component" value="Chromosome"/>
</dbReference>
<dbReference type="KEGG" id="tum:CBW65_21450"/>
<organism evidence="1 2">
    <name type="scientific">Tumebacillus avium</name>
    <dbReference type="NCBI Taxonomy" id="1903704"/>
    <lineage>
        <taxon>Bacteria</taxon>
        <taxon>Bacillati</taxon>
        <taxon>Bacillota</taxon>
        <taxon>Bacilli</taxon>
        <taxon>Bacillales</taxon>
        <taxon>Alicyclobacillaceae</taxon>
        <taxon>Tumebacillus</taxon>
    </lineage>
</organism>
<name>A0A1Y0ITX7_9BACL</name>
<evidence type="ECO:0000313" key="1">
    <source>
        <dbReference type="EMBL" id="ARU63256.1"/>
    </source>
</evidence>
<keyword evidence="2" id="KW-1185">Reference proteome</keyword>
<protein>
    <submittedName>
        <fullName evidence="1">Uncharacterized protein</fullName>
    </submittedName>
</protein>